<name>A0ABX1VFB3_9PLAN</name>
<dbReference type="EMBL" id="WTPX01000084">
    <property type="protein sequence ID" value="NNJ26565.1"/>
    <property type="molecule type" value="Genomic_DNA"/>
</dbReference>
<comment type="caution">
    <text evidence="1">The sequence shown here is derived from an EMBL/GenBank/DDBJ whole genome shotgun (WGS) entry which is preliminary data.</text>
</comment>
<proteinExistence type="predicted"/>
<dbReference type="Proteomes" id="UP000609651">
    <property type="component" value="Unassembled WGS sequence"/>
</dbReference>
<evidence type="ECO:0000313" key="1">
    <source>
        <dbReference type="EMBL" id="NNJ26565.1"/>
    </source>
</evidence>
<sequence length="92" mass="9242">MVIVAASAPVPVEAIVSMLSAATPWLKLPVPAPRPVITMSPFTLVTSVVGPARNTPLLSLVPAPAVPSMVIVAASAPAPVEAIVSMPNAKTP</sequence>
<accession>A0ABX1VFB3</accession>
<gene>
    <name evidence="1" type="ORF">LzC2_26540</name>
</gene>
<reference evidence="1 2" key="1">
    <citation type="journal article" date="2020" name="Syst. Appl. Microbiol.">
        <title>Alienimonas chondri sp. nov., a novel planctomycete isolated from the biofilm of the red alga Chondrus crispus.</title>
        <authorList>
            <person name="Vitorino I."/>
            <person name="Albuquerque L."/>
            <person name="Wiegand S."/>
            <person name="Kallscheuer N."/>
            <person name="da Costa M.S."/>
            <person name="Lobo-da-Cunha A."/>
            <person name="Jogler C."/>
            <person name="Lage O.M."/>
        </authorList>
    </citation>
    <scope>NUCLEOTIDE SEQUENCE [LARGE SCALE GENOMIC DNA]</scope>
    <source>
        <strain evidence="1 2">LzC2</strain>
    </source>
</reference>
<organism evidence="1 2">
    <name type="scientific">Alienimonas chondri</name>
    <dbReference type="NCBI Taxonomy" id="2681879"/>
    <lineage>
        <taxon>Bacteria</taxon>
        <taxon>Pseudomonadati</taxon>
        <taxon>Planctomycetota</taxon>
        <taxon>Planctomycetia</taxon>
        <taxon>Planctomycetales</taxon>
        <taxon>Planctomycetaceae</taxon>
        <taxon>Alienimonas</taxon>
    </lineage>
</organism>
<evidence type="ECO:0000313" key="2">
    <source>
        <dbReference type="Proteomes" id="UP000609651"/>
    </source>
</evidence>
<keyword evidence="2" id="KW-1185">Reference proteome</keyword>
<protein>
    <submittedName>
        <fullName evidence="1">Uncharacterized protein</fullName>
    </submittedName>
</protein>